<dbReference type="Proteomes" id="UP000789920">
    <property type="component" value="Unassembled WGS sequence"/>
</dbReference>
<reference evidence="1" key="1">
    <citation type="submission" date="2021-06" db="EMBL/GenBank/DDBJ databases">
        <authorList>
            <person name="Kallberg Y."/>
            <person name="Tangrot J."/>
            <person name="Rosling A."/>
        </authorList>
    </citation>
    <scope>NUCLEOTIDE SEQUENCE</scope>
    <source>
        <strain evidence="1">MA461A</strain>
    </source>
</reference>
<feature type="non-terminal residue" evidence="1">
    <location>
        <position position="97"/>
    </location>
</feature>
<evidence type="ECO:0000313" key="2">
    <source>
        <dbReference type="Proteomes" id="UP000789920"/>
    </source>
</evidence>
<organism evidence="1 2">
    <name type="scientific">Racocetra persica</name>
    <dbReference type="NCBI Taxonomy" id="160502"/>
    <lineage>
        <taxon>Eukaryota</taxon>
        <taxon>Fungi</taxon>
        <taxon>Fungi incertae sedis</taxon>
        <taxon>Mucoromycota</taxon>
        <taxon>Glomeromycotina</taxon>
        <taxon>Glomeromycetes</taxon>
        <taxon>Diversisporales</taxon>
        <taxon>Gigasporaceae</taxon>
        <taxon>Racocetra</taxon>
    </lineage>
</organism>
<protein>
    <submittedName>
        <fullName evidence="1">36716_t:CDS:1</fullName>
    </submittedName>
</protein>
<name>A0ACA9T164_9GLOM</name>
<dbReference type="EMBL" id="CAJVQC010180144">
    <property type="protein sequence ID" value="CAG8852121.1"/>
    <property type="molecule type" value="Genomic_DNA"/>
</dbReference>
<evidence type="ECO:0000313" key="1">
    <source>
        <dbReference type="EMBL" id="CAG8852121.1"/>
    </source>
</evidence>
<gene>
    <name evidence="1" type="ORF">RPERSI_LOCUS36913</name>
</gene>
<sequence length="97" mass="11160">NESDSNSESSQIDNTEEFDEIEQDELMTSNTIRRGVFNFDPTELATDLVKEWDYENYEDSDSLNSVDKVDRDISENLNYTEGENSALENLPIALRKT</sequence>
<feature type="non-terminal residue" evidence="1">
    <location>
        <position position="1"/>
    </location>
</feature>
<comment type="caution">
    <text evidence="1">The sequence shown here is derived from an EMBL/GenBank/DDBJ whole genome shotgun (WGS) entry which is preliminary data.</text>
</comment>
<accession>A0ACA9T164</accession>
<keyword evidence="2" id="KW-1185">Reference proteome</keyword>
<proteinExistence type="predicted"/>